<evidence type="ECO:0000313" key="3">
    <source>
        <dbReference type="Proteomes" id="UP000250043"/>
    </source>
</evidence>
<organism evidence="2 3">
    <name type="scientific">Obba rivulosa</name>
    <dbReference type="NCBI Taxonomy" id="1052685"/>
    <lineage>
        <taxon>Eukaryota</taxon>
        <taxon>Fungi</taxon>
        <taxon>Dikarya</taxon>
        <taxon>Basidiomycota</taxon>
        <taxon>Agaricomycotina</taxon>
        <taxon>Agaricomycetes</taxon>
        <taxon>Polyporales</taxon>
        <taxon>Gelatoporiaceae</taxon>
        <taxon>Obba</taxon>
    </lineage>
</organism>
<accession>A0A8E2AVL5</accession>
<dbReference type="Proteomes" id="UP000250043">
    <property type="component" value="Unassembled WGS sequence"/>
</dbReference>
<dbReference type="EMBL" id="KV722434">
    <property type="protein sequence ID" value="OCH89135.1"/>
    <property type="molecule type" value="Genomic_DNA"/>
</dbReference>
<dbReference type="InterPro" id="IPR039058">
    <property type="entry name" value="Yippee_fam"/>
</dbReference>
<dbReference type="OrthoDB" id="6407410at2759"/>
<evidence type="ECO:0000313" key="2">
    <source>
        <dbReference type="EMBL" id="OCH89135.1"/>
    </source>
</evidence>
<reference evidence="2 3" key="1">
    <citation type="submission" date="2016-07" db="EMBL/GenBank/DDBJ databases">
        <title>Draft genome of the white-rot fungus Obba rivulosa 3A-2.</title>
        <authorList>
            <consortium name="DOE Joint Genome Institute"/>
            <person name="Miettinen O."/>
            <person name="Riley R."/>
            <person name="Acob R."/>
            <person name="Barry K."/>
            <person name="Cullen D."/>
            <person name="De Vries R."/>
            <person name="Hainaut M."/>
            <person name="Hatakka A."/>
            <person name="Henrissat B."/>
            <person name="Hilden K."/>
            <person name="Kuo R."/>
            <person name="Labutti K."/>
            <person name="Lipzen A."/>
            <person name="Makela M.R."/>
            <person name="Sandor L."/>
            <person name="Spatafora J.W."/>
            <person name="Grigoriev I.V."/>
            <person name="Hibbett D.S."/>
        </authorList>
    </citation>
    <scope>NUCLEOTIDE SEQUENCE [LARGE SCALE GENOMIC DNA]</scope>
    <source>
        <strain evidence="2 3">3A-2</strain>
    </source>
</reference>
<name>A0A8E2AVL5_9APHY</name>
<keyword evidence="3" id="KW-1185">Reference proteome</keyword>
<feature type="non-terminal residue" evidence="2">
    <location>
        <position position="1"/>
    </location>
</feature>
<gene>
    <name evidence="2" type="ORF">OBBRIDRAFT_694296</name>
</gene>
<protein>
    <recommendedName>
        <fullName evidence="1">Yippee domain-containing protein</fullName>
    </recommendedName>
</protein>
<dbReference type="AlphaFoldDB" id="A0A8E2AVL5"/>
<dbReference type="PROSITE" id="PS51792">
    <property type="entry name" value="YIPPEE"/>
    <property type="match status" value="1"/>
</dbReference>
<dbReference type="InterPro" id="IPR034751">
    <property type="entry name" value="Yippee"/>
</dbReference>
<dbReference type="PANTHER" id="PTHR13848">
    <property type="entry name" value="PROTEIN YIPPEE-LIKE CG15309-RELATED"/>
    <property type="match status" value="1"/>
</dbReference>
<sequence length="72" mass="8076">FRGYHGKAALFTHIFNVSLDPPCVLLMDTGAHTIQEITCSACSAYLGWKIVRAHEWAEKWKEGGCILELELV</sequence>
<evidence type="ECO:0000259" key="1">
    <source>
        <dbReference type="PROSITE" id="PS51792"/>
    </source>
</evidence>
<feature type="non-terminal residue" evidence="2">
    <location>
        <position position="72"/>
    </location>
</feature>
<proteinExistence type="predicted"/>
<feature type="domain" description="Yippee" evidence="1">
    <location>
        <begin position="1"/>
        <end position="72"/>
    </location>
</feature>